<evidence type="ECO:0000256" key="1">
    <source>
        <dbReference type="SAM" id="MobiDB-lite"/>
    </source>
</evidence>
<reference evidence="3" key="1">
    <citation type="submission" date="2021-01" db="EMBL/GenBank/DDBJ databases">
        <title>Whole genome shotgun sequence of Actinoplanes rishiriensis NBRC 108556.</title>
        <authorList>
            <person name="Komaki H."/>
            <person name="Tamura T."/>
        </authorList>
    </citation>
    <scope>NUCLEOTIDE SEQUENCE</scope>
    <source>
        <strain evidence="3">NBRC 108556</strain>
    </source>
</reference>
<gene>
    <name evidence="3" type="ORF">Ari01nite_12180</name>
</gene>
<feature type="signal peptide" evidence="2">
    <location>
        <begin position="1"/>
        <end position="18"/>
    </location>
</feature>
<comment type="caution">
    <text evidence="3">The sequence shown here is derived from an EMBL/GenBank/DDBJ whole genome shotgun (WGS) entry which is preliminary data.</text>
</comment>
<keyword evidence="4" id="KW-1185">Reference proteome</keyword>
<evidence type="ECO:0008006" key="5">
    <source>
        <dbReference type="Google" id="ProtNLM"/>
    </source>
</evidence>
<organism evidence="3 4">
    <name type="scientific">Paractinoplanes rishiriensis</name>
    <dbReference type="NCBI Taxonomy" id="1050105"/>
    <lineage>
        <taxon>Bacteria</taxon>
        <taxon>Bacillati</taxon>
        <taxon>Actinomycetota</taxon>
        <taxon>Actinomycetes</taxon>
        <taxon>Micromonosporales</taxon>
        <taxon>Micromonosporaceae</taxon>
        <taxon>Paractinoplanes</taxon>
    </lineage>
</organism>
<accession>A0A919JV78</accession>
<sequence>MRARVKLAAGLTAILAVAAGVDWSAVAGVPEPVAEVTAIRGDSGDEQVVTSYDGPMVRKRAAIAIVPAKGADPANIRKELQAAAKRDDVGTLTEATFAVFSEHMLNYLVPEMTFVLPEGMSAHRAEAMMRDNQPADVAFYLVEPVLVHDVTFAVIPSFGTEPGQVKARMDAEGIVTDALTGYRAEVQKAGVTVRYFGGVLSDATVEAVREAMGEAAQVPADRVQVSANLPGPGVDLSNGLPDLADTSSGHH</sequence>
<dbReference type="EMBL" id="BOMV01000007">
    <property type="protein sequence ID" value="GIE93753.1"/>
    <property type="molecule type" value="Genomic_DNA"/>
</dbReference>
<dbReference type="AlphaFoldDB" id="A0A919JV78"/>
<dbReference type="RefSeq" id="WP_203780048.1">
    <property type="nucleotide sequence ID" value="NZ_BOMV01000007.1"/>
</dbReference>
<evidence type="ECO:0000313" key="4">
    <source>
        <dbReference type="Proteomes" id="UP000636960"/>
    </source>
</evidence>
<keyword evidence="2" id="KW-0732">Signal</keyword>
<dbReference type="Proteomes" id="UP000636960">
    <property type="component" value="Unassembled WGS sequence"/>
</dbReference>
<protein>
    <recommendedName>
        <fullName evidence="5">Inhibitor I9 domain-containing protein</fullName>
    </recommendedName>
</protein>
<name>A0A919JV78_9ACTN</name>
<feature type="region of interest" description="Disordered" evidence="1">
    <location>
        <begin position="227"/>
        <end position="251"/>
    </location>
</feature>
<evidence type="ECO:0000256" key="2">
    <source>
        <dbReference type="SAM" id="SignalP"/>
    </source>
</evidence>
<feature type="chain" id="PRO_5039129641" description="Inhibitor I9 domain-containing protein" evidence="2">
    <location>
        <begin position="19"/>
        <end position="251"/>
    </location>
</feature>
<proteinExistence type="predicted"/>
<evidence type="ECO:0000313" key="3">
    <source>
        <dbReference type="EMBL" id="GIE93753.1"/>
    </source>
</evidence>